<sequence length="256" mass="29071">MSPSAAMAMPSSAPGIKKASLLGLPSELRLLILEEVFPPDTVKDMWPSFLIGNSVYDAIHRYSNHLLPPKLTSILSTNRLLHAEGLKVLYSHSNVQVDLTLTDHPSVLSNRRAMLVHRIDRLSLWPHVRNLKLTVKLHRFDCAFCGRWACNLDVLVKALERGKNIRKLHVRVDWEDHKALPLLAFEETILALENLRMPDARTYRTEVVVDMAGDMDIEEKTLVEERMRDVMLSGVRGREPVRLGCGFVAPELSWKI</sequence>
<protein>
    <recommendedName>
        <fullName evidence="3">F-box domain-containing protein</fullName>
    </recommendedName>
</protein>
<keyword evidence="2" id="KW-1185">Reference proteome</keyword>
<accession>A0A6A6D3B0</accession>
<evidence type="ECO:0000313" key="1">
    <source>
        <dbReference type="EMBL" id="KAF2172880.1"/>
    </source>
</evidence>
<dbReference type="AlphaFoldDB" id="A0A6A6D3B0"/>
<dbReference type="Proteomes" id="UP000799537">
    <property type="component" value="Unassembled WGS sequence"/>
</dbReference>
<reference evidence="1" key="1">
    <citation type="journal article" date="2020" name="Stud. Mycol.">
        <title>101 Dothideomycetes genomes: a test case for predicting lifestyles and emergence of pathogens.</title>
        <authorList>
            <person name="Haridas S."/>
            <person name="Albert R."/>
            <person name="Binder M."/>
            <person name="Bloem J."/>
            <person name="Labutti K."/>
            <person name="Salamov A."/>
            <person name="Andreopoulos B."/>
            <person name="Baker S."/>
            <person name="Barry K."/>
            <person name="Bills G."/>
            <person name="Bluhm B."/>
            <person name="Cannon C."/>
            <person name="Castanera R."/>
            <person name="Culley D."/>
            <person name="Daum C."/>
            <person name="Ezra D."/>
            <person name="Gonzalez J."/>
            <person name="Henrissat B."/>
            <person name="Kuo A."/>
            <person name="Liang C."/>
            <person name="Lipzen A."/>
            <person name="Lutzoni F."/>
            <person name="Magnuson J."/>
            <person name="Mondo S."/>
            <person name="Nolan M."/>
            <person name="Ohm R."/>
            <person name="Pangilinan J."/>
            <person name="Park H.-J."/>
            <person name="Ramirez L."/>
            <person name="Alfaro M."/>
            <person name="Sun H."/>
            <person name="Tritt A."/>
            <person name="Yoshinaga Y."/>
            <person name="Zwiers L.-H."/>
            <person name="Turgeon B."/>
            <person name="Goodwin S."/>
            <person name="Spatafora J."/>
            <person name="Crous P."/>
            <person name="Grigoriev I."/>
        </authorList>
    </citation>
    <scope>NUCLEOTIDE SEQUENCE</scope>
    <source>
        <strain evidence="1">ATCC 36951</strain>
    </source>
</reference>
<evidence type="ECO:0008006" key="3">
    <source>
        <dbReference type="Google" id="ProtNLM"/>
    </source>
</evidence>
<dbReference type="GeneID" id="54557062"/>
<proteinExistence type="predicted"/>
<organism evidence="1 2">
    <name type="scientific">Zasmidium cellare ATCC 36951</name>
    <dbReference type="NCBI Taxonomy" id="1080233"/>
    <lineage>
        <taxon>Eukaryota</taxon>
        <taxon>Fungi</taxon>
        <taxon>Dikarya</taxon>
        <taxon>Ascomycota</taxon>
        <taxon>Pezizomycotina</taxon>
        <taxon>Dothideomycetes</taxon>
        <taxon>Dothideomycetidae</taxon>
        <taxon>Mycosphaerellales</taxon>
        <taxon>Mycosphaerellaceae</taxon>
        <taxon>Zasmidium</taxon>
    </lineage>
</organism>
<evidence type="ECO:0000313" key="2">
    <source>
        <dbReference type="Proteomes" id="UP000799537"/>
    </source>
</evidence>
<dbReference type="EMBL" id="ML993580">
    <property type="protein sequence ID" value="KAF2172880.1"/>
    <property type="molecule type" value="Genomic_DNA"/>
</dbReference>
<name>A0A6A6D3B0_ZASCE</name>
<dbReference type="RefSeq" id="XP_033673769.1">
    <property type="nucleotide sequence ID" value="XM_033803790.1"/>
</dbReference>
<gene>
    <name evidence="1" type="ORF">M409DRAFT_16834</name>
</gene>